<dbReference type="Gene3D" id="3.90.320.10">
    <property type="match status" value="1"/>
</dbReference>
<evidence type="ECO:0000313" key="3">
    <source>
        <dbReference type="EMBL" id="SDG25695.1"/>
    </source>
</evidence>
<dbReference type="GO" id="GO:0004386">
    <property type="term" value="F:helicase activity"/>
    <property type="evidence" value="ECO:0007669"/>
    <property type="project" value="UniProtKB-KW"/>
</dbReference>
<dbReference type="OrthoDB" id="9780606at2"/>
<dbReference type="RefSeq" id="WP_090591466.1">
    <property type="nucleotide sequence ID" value="NZ_FNCS01000001.1"/>
</dbReference>
<evidence type="ECO:0000313" key="4">
    <source>
        <dbReference type="Proteomes" id="UP000199495"/>
    </source>
</evidence>
<keyword evidence="3" id="KW-0067">ATP-binding</keyword>
<dbReference type="STRING" id="440168.SAMN04487974_101683"/>
<feature type="domain" description="PD-(D/E)XK endonuclease-like" evidence="2">
    <location>
        <begin position="746"/>
        <end position="945"/>
    </location>
</feature>
<feature type="compositionally biased region" description="Pro residues" evidence="1">
    <location>
        <begin position="727"/>
        <end position="741"/>
    </location>
</feature>
<feature type="region of interest" description="Disordered" evidence="1">
    <location>
        <begin position="723"/>
        <end position="745"/>
    </location>
</feature>
<organism evidence="3 4">
    <name type="scientific">Pelagibacterium luteolum</name>
    <dbReference type="NCBI Taxonomy" id="440168"/>
    <lineage>
        <taxon>Bacteria</taxon>
        <taxon>Pseudomonadati</taxon>
        <taxon>Pseudomonadota</taxon>
        <taxon>Alphaproteobacteria</taxon>
        <taxon>Hyphomicrobiales</taxon>
        <taxon>Devosiaceae</taxon>
        <taxon>Pelagibacterium</taxon>
    </lineage>
</organism>
<accession>A0A1G7SRK5</accession>
<reference evidence="3 4" key="1">
    <citation type="submission" date="2016-10" db="EMBL/GenBank/DDBJ databases">
        <authorList>
            <person name="de Groot N.N."/>
        </authorList>
    </citation>
    <scope>NUCLEOTIDE SEQUENCE [LARGE SCALE GENOMIC DNA]</scope>
    <source>
        <strain evidence="3 4">CGMCC 1.10267</strain>
    </source>
</reference>
<evidence type="ECO:0000259" key="2">
    <source>
        <dbReference type="Pfam" id="PF12705"/>
    </source>
</evidence>
<dbReference type="Pfam" id="PF12705">
    <property type="entry name" value="PDDEXK_1"/>
    <property type="match status" value="1"/>
</dbReference>
<dbReference type="InterPro" id="IPR011604">
    <property type="entry name" value="PDDEXK-like_dom_sf"/>
</dbReference>
<keyword evidence="3" id="KW-0347">Helicase</keyword>
<keyword evidence="3" id="KW-0547">Nucleotide-binding</keyword>
<dbReference type="Proteomes" id="UP000199495">
    <property type="component" value="Unassembled WGS sequence"/>
</dbReference>
<protein>
    <submittedName>
        <fullName evidence="3">ATP-dependent helicase/nuclease subunit B</fullName>
    </submittedName>
</protein>
<dbReference type="InterPro" id="IPR027417">
    <property type="entry name" value="P-loop_NTPase"/>
</dbReference>
<keyword evidence="3" id="KW-0378">Hydrolase</keyword>
<dbReference type="InterPro" id="IPR038726">
    <property type="entry name" value="PDDEXK_AddAB-type"/>
</dbReference>
<sequence length="1024" mass="110873">MARPGSISSIAPHAPFLPTLADALVSGTILPNWRREGPFWLSDMTIYLPTRRAATRLSRLIAERLGDQPMLLPDIRPLGGEDPAQEPFLPPYEPITLPPPINRFKRRLLLAELVEKWLATQRGATAFSAPGLGGHSGPPNSAEILALADTLGTLIDDFAIARIEPSRLAEIDDAQLAGQFQANLDFVSFVLGAWPSILEAEGEMEAASRTNALLERKAASLSTVHGDRPVIVAGSTGSIPTTADLIAAIADLPNGAVVLAGLDTTMDVSTAEILRDPRKNPHGHPQYGLIRLLRRLGTPPEAVIELAQAPSPRTDSLNAALGLPDATADWARFAADRAKDLSMAANDLSLLRAKTPEEEARAIALCVHDALAKHLSVAIIAPDQTLARRICAELARFDIALDDAAGTPLTRSRAGRLVRQAVTVLANGLDPVDLMALLRNRHVTVGLGRAVVAPAAESLEMGALRGQRPLPGFDGLRRAIADNLEKRTPYPAQRLNAESATEALALLDAIEAALEPLSSLLAGPFSASGLATAIAETMERLRLQGPDETIAALEGEDELDRWLELAQSQGDRGPRFAPSGLALALEGLMAGPSVRPRRPDAEDVVLFGRLEARLMGADRMILAGMTESVWPEIADPGPWMSRGMRLAVGLEPPEKLHGLAAHDFLMAAGTGEVVFTLPERSGTAPATPSRLIQRIEALLGDALTKDMEARGGHFVDQARRLDATGVPPRPAGRPAPNPPASVRPRSLSITEAETLLRSPYDIYARYVLGLRRIDPLGADPDYAERGNLIHDILGDFIHNGHDPLARNAFAIIMDLAHGHYARLDALPSRRDLWLKRFEAIAEAFLEFERQRTHIAIRRAEVSGKIELPFDSALFTLRGRADRIDRGVLGTLEIIDFKTGQAPQPKEMKQFFAPQLPLEAKMAELGAFGPDLAHRTEAMSFIKLSHGPEALKPTRFAAADGMSLGDMVEETFARFQRHVEVMLLRDGLPMPARVLPKASQRFKGDYDHLARTEEWTLLDVGEDES</sequence>
<dbReference type="InterPro" id="IPR014153">
    <property type="entry name" value="Ds_break_AddB"/>
</dbReference>
<dbReference type="EMBL" id="FNCS01000001">
    <property type="protein sequence ID" value="SDG25695.1"/>
    <property type="molecule type" value="Genomic_DNA"/>
</dbReference>
<dbReference type="SUPFAM" id="SSF52540">
    <property type="entry name" value="P-loop containing nucleoside triphosphate hydrolases"/>
    <property type="match status" value="1"/>
</dbReference>
<evidence type="ECO:0000256" key="1">
    <source>
        <dbReference type="SAM" id="MobiDB-lite"/>
    </source>
</evidence>
<dbReference type="AlphaFoldDB" id="A0A1G7SRK5"/>
<name>A0A1G7SRK5_9HYPH</name>
<keyword evidence="4" id="KW-1185">Reference proteome</keyword>
<gene>
    <name evidence="3" type="ORF">SAMN04487974_101683</name>
</gene>
<proteinExistence type="predicted"/>
<dbReference type="NCBIfam" id="TIGR02786">
    <property type="entry name" value="addB_alphas"/>
    <property type="match status" value="1"/>
</dbReference>